<evidence type="ECO:0000256" key="1">
    <source>
        <dbReference type="SAM" id="SignalP"/>
    </source>
</evidence>
<dbReference type="OrthoDB" id="1491394at2"/>
<evidence type="ECO:0000313" key="2">
    <source>
        <dbReference type="EMBL" id="TWI77902.1"/>
    </source>
</evidence>
<feature type="signal peptide" evidence="1">
    <location>
        <begin position="1"/>
        <end position="30"/>
    </location>
</feature>
<name>A0A562S950_9BACT</name>
<protein>
    <submittedName>
        <fullName evidence="2">Uncharacterized protein</fullName>
    </submittedName>
</protein>
<dbReference type="EMBL" id="VLLE01000008">
    <property type="protein sequence ID" value="TWI77902.1"/>
    <property type="molecule type" value="Genomic_DNA"/>
</dbReference>
<sequence>MKKISITPRCNPFVLLTAFLLFVCLTTSSAQTIRYVDAGRPDNSGVGTSWATAKKDLQAAIIAAAS</sequence>
<accession>A0A562S950</accession>
<feature type="non-terminal residue" evidence="2">
    <location>
        <position position="66"/>
    </location>
</feature>
<organism evidence="2 3">
    <name type="scientific">Lacibacter cauensis</name>
    <dbReference type="NCBI Taxonomy" id="510947"/>
    <lineage>
        <taxon>Bacteria</taxon>
        <taxon>Pseudomonadati</taxon>
        <taxon>Bacteroidota</taxon>
        <taxon>Chitinophagia</taxon>
        <taxon>Chitinophagales</taxon>
        <taxon>Chitinophagaceae</taxon>
        <taxon>Lacibacter</taxon>
    </lineage>
</organism>
<feature type="chain" id="PRO_5022115990" evidence="1">
    <location>
        <begin position="31"/>
        <end position="66"/>
    </location>
</feature>
<gene>
    <name evidence="2" type="ORF">IQ13_4142</name>
</gene>
<proteinExistence type="predicted"/>
<reference evidence="2 3" key="1">
    <citation type="journal article" date="2015" name="Stand. Genomic Sci.">
        <title>Genomic Encyclopedia of Bacterial and Archaeal Type Strains, Phase III: the genomes of soil and plant-associated and newly described type strains.</title>
        <authorList>
            <person name="Whitman W.B."/>
            <person name="Woyke T."/>
            <person name="Klenk H.P."/>
            <person name="Zhou Y."/>
            <person name="Lilburn T.G."/>
            <person name="Beck B.J."/>
            <person name="De Vos P."/>
            <person name="Vandamme P."/>
            <person name="Eisen J.A."/>
            <person name="Garrity G."/>
            <person name="Hugenholtz P."/>
            <person name="Kyrpides N.C."/>
        </authorList>
    </citation>
    <scope>NUCLEOTIDE SEQUENCE [LARGE SCALE GENOMIC DNA]</scope>
    <source>
        <strain evidence="2 3">CGMCC 1.7271</strain>
    </source>
</reference>
<keyword evidence="3" id="KW-1185">Reference proteome</keyword>
<evidence type="ECO:0000313" key="3">
    <source>
        <dbReference type="Proteomes" id="UP000316167"/>
    </source>
</evidence>
<comment type="caution">
    <text evidence="2">The sequence shown here is derived from an EMBL/GenBank/DDBJ whole genome shotgun (WGS) entry which is preliminary data.</text>
</comment>
<keyword evidence="1" id="KW-0732">Signal</keyword>
<dbReference type="AlphaFoldDB" id="A0A562S950"/>
<dbReference type="Proteomes" id="UP000316167">
    <property type="component" value="Unassembled WGS sequence"/>
</dbReference>
<dbReference type="RefSeq" id="WP_144888602.1">
    <property type="nucleotide sequence ID" value="NZ_VLLE01000008.1"/>
</dbReference>